<dbReference type="PANTHER" id="PTHR43649:SF12">
    <property type="entry name" value="DIACETYLCHITOBIOSE BINDING PROTEIN DASA"/>
    <property type="match status" value="1"/>
</dbReference>
<proteinExistence type="predicted"/>
<reference evidence="1 2" key="1">
    <citation type="journal article" date="2014" name="BMC Genomics">
        <title>Comparison of environmental and isolate Sulfobacillus genomes reveals diverse carbon, sulfur, nitrogen, and hydrogen metabolisms.</title>
        <authorList>
            <person name="Justice N.B."/>
            <person name="Norman A."/>
            <person name="Brown C.T."/>
            <person name="Singh A."/>
            <person name="Thomas B.C."/>
            <person name="Banfield J.F."/>
        </authorList>
    </citation>
    <scope>NUCLEOTIDE SEQUENCE [LARGE SCALE GENOMIC DNA]</scope>
    <source>
        <strain evidence="1">AMDSBA5</strain>
    </source>
</reference>
<dbReference type="InterPro" id="IPR050490">
    <property type="entry name" value="Bact_solute-bd_prot1"/>
</dbReference>
<gene>
    <name evidence="1" type="ORF">C7B47_04205</name>
</gene>
<dbReference type="InterPro" id="IPR006059">
    <property type="entry name" value="SBP"/>
</dbReference>
<dbReference type="EMBL" id="PXYX01000006">
    <property type="protein sequence ID" value="PSR28379.1"/>
    <property type="molecule type" value="Genomic_DNA"/>
</dbReference>
<organism evidence="1 2">
    <name type="scientific">Sulfobacillus thermosulfidooxidans</name>
    <dbReference type="NCBI Taxonomy" id="28034"/>
    <lineage>
        <taxon>Bacteria</taxon>
        <taxon>Bacillati</taxon>
        <taxon>Bacillota</taxon>
        <taxon>Clostridia</taxon>
        <taxon>Eubacteriales</taxon>
        <taxon>Clostridiales Family XVII. Incertae Sedis</taxon>
        <taxon>Sulfobacillus</taxon>
    </lineage>
</organism>
<evidence type="ECO:0000313" key="2">
    <source>
        <dbReference type="Proteomes" id="UP000242705"/>
    </source>
</evidence>
<dbReference type="Proteomes" id="UP000242705">
    <property type="component" value="Unassembled WGS sequence"/>
</dbReference>
<dbReference type="Pfam" id="PF13416">
    <property type="entry name" value="SBP_bac_8"/>
    <property type="match status" value="1"/>
</dbReference>
<dbReference type="AlphaFoldDB" id="A0A2T2X1L7"/>
<name>A0A2T2X1L7_SULTH</name>
<dbReference type="Gene3D" id="3.40.190.10">
    <property type="entry name" value="Periplasmic binding protein-like II"/>
    <property type="match status" value="1"/>
</dbReference>
<evidence type="ECO:0008006" key="3">
    <source>
        <dbReference type="Google" id="ProtNLM"/>
    </source>
</evidence>
<protein>
    <recommendedName>
        <fullName evidence="3">ABC transporter substrate-binding protein</fullName>
    </recommendedName>
</protein>
<evidence type="ECO:0000313" key="1">
    <source>
        <dbReference type="EMBL" id="PSR28379.1"/>
    </source>
</evidence>
<comment type="caution">
    <text evidence="1">The sequence shown here is derived from an EMBL/GenBank/DDBJ whole genome shotgun (WGS) entry which is preliminary data.</text>
</comment>
<dbReference type="PANTHER" id="PTHR43649">
    <property type="entry name" value="ARABINOSE-BINDING PROTEIN-RELATED"/>
    <property type="match status" value="1"/>
</dbReference>
<dbReference type="SUPFAM" id="SSF53850">
    <property type="entry name" value="Periplasmic binding protein-like II"/>
    <property type="match status" value="1"/>
</dbReference>
<accession>A0A2T2X1L7</accession>
<sequence>MESEEKPNEKTRRNSLMIKKSHIAAPLVSAVILSSILAGCGNQTATPPSPASSSKSPVTITFWNEMTGPYETALSGEIQQFEKLHPNITVKDVVVPNDAALEPKLLAAVVAGDPPTLSQMNPPWATGFIQTGSLVNLSPFISGPQGFSLAPFYPNMLKPGKWPNGDQYLMPFNLGAAIMYYNKNAFDSAGISTPPKTWTQFAQDASKLSGPGKQAFAITLVHTYPWLAFFDQAGGNFVGSNGMPNKAAFAPNGPGVKALTLWRNMVKNGSAILTHGYASQTDFANETSFILIGTTGFYPYLQQAVGNKFTIAEAPLPGNIKQATSLFGGYLGMFSKASPAQQQAGFAFIKYLTSKAGQTYWMEHSEGYLPVRSDVAAQATQFLSTHPAQQVSLSVLNTAIAEPKVAWWDQFSHEVLLNAIIAVLLNKETPVQAMHSAYQQAVSLAQKDGTYQ</sequence>
<dbReference type="CDD" id="cd14748">
    <property type="entry name" value="PBP2_UgpB"/>
    <property type="match status" value="1"/>
</dbReference>